<protein>
    <submittedName>
        <fullName evidence="2">Uncharacterized protein</fullName>
    </submittedName>
</protein>
<organism evidence="2 3">
    <name type="scientific">Rhizoctonia solani</name>
    <dbReference type="NCBI Taxonomy" id="456999"/>
    <lineage>
        <taxon>Eukaryota</taxon>
        <taxon>Fungi</taxon>
        <taxon>Dikarya</taxon>
        <taxon>Basidiomycota</taxon>
        <taxon>Agaricomycotina</taxon>
        <taxon>Agaricomycetes</taxon>
        <taxon>Cantharellales</taxon>
        <taxon>Ceratobasidiaceae</taxon>
        <taxon>Rhizoctonia</taxon>
    </lineage>
</organism>
<feature type="region of interest" description="Disordered" evidence="1">
    <location>
        <begin position="1"/>
        <end position="25"/>
    </location>
</feature>
<evidence type="ECO:0000313" key="2">
    <source>
        <dbReference type="EMBL" id="CAE6433375.1"/>
    </source>
</evidence>
<comment type="caution">
    <text evidence="2">The sequence shown here is derived from an EMBL/GenBank/DDBJ whole genome shotgun (WGS) entry which is preliminary data.</text>
</comment>
<feature type="region of interest" description="Disordered" evidence="1">
    <location>
        <begin position="77"/>
        <end position="97"/>
    </location>
</feature>
<proteinExistence type="predicted"/>
<dbReference type="AlphaFoldDB" id="A0A8H3AJM7"/>
<dbReference type="Proteomes" id="UP000663850">
    <property type="component" value="Unassembled WGS sequence"/>
</dbReference>
<feature type="compositionally biased region" description="Acidic residues" evidence="1">
    <location>
        <begin position="385"/>
        <end position="400"/>
    </location>
</feature>
<reference evidence="2" key="1">
    <citation type="submission" date="2021-01" db="EMBL/GenBank/DDBJ databases">
        <authorList>
            <person name="Kaushik A."/>
        </authorList>
    </citation>
    <scope>NUCLEOTIDE SEQUENCE</scope>
    <source>
        <strain evidence="2">Type strain: AG8-Rh-89/</strain>
    </source>
</reference>
<evidence type="ECO:0000256" key="1">
    <source>
        <dbReference type="SAM" id="MobiDB-lite"/>
    </source>
</evidence>
<dbReference type="EMBL" id="CAJMWZ010001228">
    <property type="protein sequence ID" value="CAE6433375.1"/>
    <property type="molecule type" value="Genomic_DNA"/>
</dbReference>
<name>A0A8H3AJM7_9AGAM</name>
<feature type="region of interest" description="Disordered" evidence="1">
    <location>
        <begin position="428"/>
        <end position="527"/>
    </location>
</feature>
<accession>A0A8H3AJM7</accession>
<evidence type="ECO:0000313" key="3">
    <source>
        <dbReference type="Proteomes" id="UP000663850"/>
    </source>
</evidence>
<sequence>MHTLENTSTMISTTIPPDDSPEVPPPVFPSSPLLPWVWTRHLYEPTCELSDLGHRSSAPVVGYISALSEKHWLIRSPSSSSKSHSHDMAPPTATQNAEDRLTAILSNQYKRRMCKNRPHWYQGHPLDTAPKCFTLWRRNDVPLIRDWVACYRVTATKAAWMGKVFSHKYYEVNGVIWAWEDPASTLLVDLSAPDVMDTVEFAISSNPFHTPHIVVTHSPGEEPEYLDTHGNPDQLTSVPLPIVPNPWGCTPRQSFTGPTRMVQLLLPPRMSMYYERDEYAELCAAATINRRNIFLRVSIQFQEGLKRFRAQRERGRDTSLQGTSDSRITISDVRFEETDLVTRDEAKARGFSDTDAAESLMARGIMFQPRADDLALMAESAILPEDSEDGDEDEDEDDDGSMPTSPHSPTLGSDTYEVLRRLGMIQCDAEDEDGEDESEDDESEDDNSEDEESTGNITIPAIYGFTTTREYPWAPISSNFPSSSGSPNLSPLFHRDADEQSSVSSCFIDEDSFESGSETPDTDEDGC</sequence>
<feature type="compositionally biased region" description="Polar residues" evidence="1">
    <location>
        <begin position="1"/>
        <end position="15"/>
    </location>
</feature>
<gene>
    <name evidence="2" type="ORF">RDB_LOCUS21511</name>
</gene>
<feature type="region of interest" description="Disordered" evidence="1">
    <location>
        <begin position="384"/>
        <end position="414"/>
    </location>
</feature>
<feature type="compositionally biased region" description="Low complexity" evidence="1">
    <location>
        <begin position="477"/>
        <end position="492"/>
    </location>
</feature>
<feature type="compositionally biased region" description="Polar residues" evidence="1">
    <location>
        <begin position="402"/>
        <end position="413"/>
    </location>
</feature>
<feature type="compositionally biased region" description="Acidic residues" evidence="1">
    <location>
        <begin position="428"/>
        <end position="453"/>
    </location>
</feature>